<organism evidence="1 2">
    <name type="scientific">Lactococcus petauri</name>
    <dbReference type="NCBI Taxonomy" id="1940789"/>
    <lineage>
        <taxon>Bacteria</taxon>
        <taxon>Bacillati</taxon>
        <taxon>Bacillota</taxon>
        <taxon>Bacilli</taxon>
        <taxon>Lactobacillales</taxon>
        <taxon>Streptococcaceae</taxon>
        <taxon>Lactococcus</taxon>
    </lineage>
</organism>
<evidence type="ECO:0000313" key="2">
    <source>
        <dbReference type="Proteomes" id="UP000194606"/>
    </source>
</evidence>
<accession>A0A252CBH0</accession>
<gene>
    <name evidence="1" type="ORF">BZZ03_09500</name>
</gene>
<dbReference type="EMBL" id="MUIZ01000006">
    <property type="protein sequence ID" value="OUK03875.1"/>
    <property type="molecule type" value="Genomic_DNA"/>
</dbReference>
<sequence length="203" mass="23598">MKNTISIVYIDDKRDNILSRYIATFSDGEFEFISTEIHFTDKYTNFELLLEEEALKTSDIVIIDSKLFEDGDVTEKFSGEEFKLIYTTAHPYSKIFVITQNEGLEKFGTIKKYDTRLSDSKTSTEYYDEVLGEKIKIASDEILQKRRILEQLKGNSEFYKDSLVVDKIDELMEGSSSYKDLTDDKIDELILLIEDTIKPKLEK</sequence>
<comment type="caution">
    <text evidence="1">The sequence shown here is derived from an EMBL/GenBank/DDBJ whole genome shotgun (WGS) entry which is preliminary data.</text>
</comment>
<name>A0A252CBH0_9LACT</name>
<dbReference type="AlphaFoldDB" id="A0A252CBH0"/>
<dbReference type="Proteomes" id="UP000194606">
    <property type="component" value="Unassembled WGS sequence"/>
</dbReference>
<evidence type="ECO:0000313" key="1">
    <source>
        <dbReference type="EMBL" id="OUK03875.1"/>
    </source>
</evidence>
<proteinExistence type="predicted"/>
<protein>
    <recommendedName>
        <fullName evidence="3">Response regulator</fullName>
    </recommendedName>
</protein>
<evidence type="ECO:0008006" key="3">
    <source>
        <dbReference type="Google" id="ProtNLM"/>
    </source>
</evidence>
<reference evidence="1 2" key="1">
    <citation type="submission" date="2017-02" db="EMBL/GenBank/DDBJ databases">
        <authorList>
            <person name="Peterson S.W."/>
        </authorList>
    </citation>
    <scope>NUCLEOTIDE SEQUENCE [LARGE SCALE GENOMIC DNA]</scope>
    <source>
        <strain evidence="1">159469</strain>
    </source>
</reference>
<dbReference type="RefSeq" id="WP_086583131.1">
    <property type="nucleotide sequence ID" value="NZ_MUIZ01000006.1"/>
</dbReference>